<dbReference type="AlphaFoldDB" id="A0A7S1ULI3"/>
<dbReference type="InterPro" id="IPR029044">
    <property type="entry name" value="Nucleotide-diphossugar_trans"/>
</dbReference>
<evidence type="ECO:0000313" key="3">
    <source>
        <dbReference type="EMBL" id="CAD9271610.1"/>
    </source>
</evidence>
<feature type="region of interest" description="Disordered" evidence="1">
    <location>
        <begin position="40"/>
        <end position="60"/>
    </location>
</feature>
<keyword evidence="2" id="KW-0732">Signal</keyword>
<sequence length="366" mass="42473">MAKRIVVFFVLLALSANLWSSLRDAYTVVDPSSLELVLEKSKSTNRSHEKQSSQLHSSSSPLLSLPTLVITGTAQDVGKYVNDIEKNLRRLLRDDFDLVEMVFFENDSTDNTVDKLQQWNRNGWNVTVLSRPGLNTKFPDRTVRLAHGRNELWKYIQSKYHNNMEEGSLTSSTVDFVLMMDMDDMTVHLAHVTECFNLPQGWDGCCTNSYWWYYDLWALRTYDDWTDCDFRYDCPNVQSSNRKLKNDVTWNRMKHLPASLDPIPVRSCFGGAVLYNYDSLSNHNLSVYRGTYDDGSEREICEHVPFHNSLLRQKKDFKLFLQPKMLTDGKTGISHRKTKMRLEAAAKKSHLDPSLNTFYRTMDNFE</sequence>
<evidence type="ECO:0008006" key="4">
    <source>
        <dbReference type="Google" id="ProtNLM"/>
    </source>
</evidence>
<reference evidence="3" key="1">
    <citation type="submission" date="2021-01" db="EMBL/GenBank/DDBJ databases">
        <authorList>
            <person name="Corre E."/>
            <person name="Pelletier E."/>
            <person name="Niang G."/>
            <person name="Scheremetjew M."/>
            <person name="Finn R."/>
            <person name="Kale V."/>
            <person name="Holt S."/>
            <person name="Cochrane G."/>
            <person name="Meng A."/>
            <person name="Brown T."/>
            <person name="Cohen L."/>
        </authorList>
    </citation>
    <scope>NUCLEOTIDE SEQUENCE</scope>
    <source>
        <strain evidence="3">CCMP 410</strain>
    </source>
</reference>
<evidence type="ECO:0000256" key="1">
    <source>
        <dbReference type="SAM" id="MobiDB-lite"/>
    </source>
</evidence>
<proteinExistence type="predicted"/>
<protein>
    <recommendedName>
        <fullName evidence="4">Glycosyltransferase 2-like domain-containing protein</fullName>
    </recommendedName>
</protein>
<dbReference type="Gene3D" id="3.90.550.10">
    <property type="entry name" value="Spore Coat Polysaccharide Biosynthesis Protein SpsA, Chain A"/>
    <property type="match status" value="1"/>
</dbReference>
<evidence type="ECO:0000256" key="2">
    <source>
        <dbReference type="SAM" id="SignalP"/>
    </source>
</evidence>
<accession>A0A7S1ULI3</accession>
<gene>
    <name evidence="3" type="ORF">GOCE00092_LOCUS515</name>
</gene>
<dbReference type="Pfam" id="PF11735">
    <property type="entry name" value="CAP59_mtransfer"/>
    <property type="match status" value="1"/>
</dbReference>
<dbReference type="SUPFAM" id="SSF53448">
    <property type="entry name" value="Nucleotide-diphospho-sugar transferases"/>
    <property type="match status" value="1"/>
</dbReference>
<dbReference type="CDD" id="cd00761">
    <property type="entry name" value="Glyco_tranf_GTA_type"/>
    <property type="match status" value="1"/>
</dbReference>
<feature type="chain" id="PRO_5031028870" description="Glycosyltransferase 2-like domain-containing protein" evidence="2">
    <location>
        <begin position="22"/>
        <end position="366"/>
    </location>
</feature>
<name>A0A7S1ULI3_9STRA</name>
<organism evidence="3">
    <name type="scientific">Grammatophora oceanica</name>
    <dbReference type="NCBI Taxonomy" id="210454"/>
    <lineage>
        <taxon>Eukaryota</taxon>
        <taxon>Sar</taxon>
        <taxon>Stramenopiles</taxon>
        <taxon>Ochrophyta</taxon>
        <taxon>Bacillariophyta</taxon>
        <taxon>Fragilariophyceae</taxon>
        <taxon>Fragilariophycidae</taxon>
        <taxon>Rhabdonematales</taxon>
        <taxon>Grammatophoraceae</taxon>
        <taxon>Grammatophora</taxon>
    </lineage>
</organism>
<feature type="signal peptide" evidence="2">
    <location>
        <begin position="1"/>
        <end position="21"/>
    </location>
</feature>
<feature type="compositionally biased region" description="Basic and acidic residues" evidence="1">
    <location>
        <begin position="40"/>
        <end position="51"/>
    </location>
</feature>
<dbReference type="InterPro" id="IPR021047">
    <property type="entry name" value="Mannosyltransferase_CMT1"/>
</dbReference>
<dbReference type="EMBL" id="HBGK01000994">
    <property type="protein sequence ID" value="CAD9271610.1"/>
    <property type="molecule type" value="Transcribed_RNA"/>
</dbReference>